<sequence length="227" mass="25538">MLGTLYGWIVACGFFVLLATAMLSPIVITAQFAKQGKNEEMEIRVNGLFGLLSYKLKVPVMKWQGASLQVEEDSRKVGAGINSWRHDEEDIDAEKVANGVEKFKHALRLTRNMKEWAKRTLAKVKLVEWRWSTSVGTGDAMWTAMTTGLIWSVKSSIIGVLSQLVQLKVQPVMNVTPQFARPAFSTEWTCIAKIRFGYAMLAGLQLLVRMKKWKGGVKAWQNILFKA</sequence>
<keyword evidence="1" id="KW-0812">Transmembrane</keyword>
<evidence type="ECO:0000313" key="3">
    <source>
        <dbReference type="Proteomes" id="UP001596989"/>
    </source>
</evidence>
<accession>A0ABW3HMP4</accession>
<dbReference type="RefSeq" id="WP_377562576.1">
    <property type="nucleotide sequence ID" value="NZ_JBHTJZ010000005.1"/>
</dbReference>
<proteinExistence type="predicted"/>
<evidence type="ECO:0000313" key="2">
    <source>
        <dbReference type="EMBL" id="MFD0958770.1"/>
    </source>
</evidence>
<comment type="caution">
    <text evidence="2">The sequence shown here is derived from an EMBL/GenBank/DDBJ whole genome shotgun (WGS) entry which is preliminary data.</text>
</comment>
<gene>
    <name evidence="2" type="ORF">ACFQ2I_05140</name>
</gene>
<keyword evidence="1" id="KW-0472">Membrane</keyword>
<dbReference type="Pfam" id="PF11167">
    <property type="entry name" value="DUF2953"/>
    <property type="match status" value="1"/>
</dbReference>
<organism evidence="2 3">
    <name type="scientific">Paenibacillus chungangensis</name>
    <dbReference type="NCBI Taxonomy" id="696535"/>
    <lineage>
        <taxon>Bacteria</taxon>
        <taxon>Bacillati</taxon>
        <taxon>Bacillota</taxon>
        <taxon>Bacilli</taxon>
        <taxon>Bacillales</taxon>
        <taxon>Paenibacillaceae</taxon>
        <taxon>Paenibacillus</taxon>
    </lineage>
</organism>
<reference evidence="3" key="1">
    <citation type="journal article" date="2019" name="Int. J. Syst. Evol. Microbiol.">
        <title>The Global Catalogue of Microorganisms (GCM) 10K type strain sequencing project: providing services to taxonomists for standard genome sequencing and annotation.</title>
        <authorList>
            <consortium name="The Broad Institute Genomics Platform"/>
            <consortium name="The Broad Institute Genome Sequencing Center for Infectious Disease"/>
            <person name="Wu L."/>
            <person name="Ma J."/>
        </authorList>
    </citation>
    <scope>NUCLEOTIDE SEQUENCE [LARGE SCALE GENOMIC DNA]</scope>
    <source>
        <strain evidence="3">CCUG 59129</strain>
    </source>
</reference>
<dbReference type="EMBL" id="JBHTJZ010000005">
    <property type="protein sequence ID" value="MFD0958770.1"/>
    <property type="molecule type" value="Genomic_DNA"/>
</dbReference>
<keyword evidence="3" id="KW-1185">Reference proteome</keyword>
<evidence type="ECO:0000256" key="1">
    <source>
        <dbReference type="SAM" id="Phobius"/>
    </source>
</evidence>
<protein>
    <submittedName>
        <fullName evidence="2">DUF2953 domain-containing protein</fullName>
    </submittedName>
</protein>
<dbReference type="Proteomes" id="UP001596989">
    <property type="component" value="Unassembled WGS sequence"/>
</dbReference>
<name>A0ABW3HMP4_9BACL</name>
<keyword evidence="1" id="KW-1133">Transmembrane helix</keyword>
<dbReference type="InterPro" id="IPR021338">
    <property type="entry name" value="DUF2953"/>
</dbReference>
<feature type="transmembrane region" description="Helical" evidence="1">
    <location>
        <begin position="6"/>
        <end position="28"/>
    </location>
</feature>